<dbReference type="Proteomes" id="UP000179243">
    <property type="component" value="Unassembled WGS sequence"/>
</dbReference>
<reference evidence="3 4" key="1">
    <citation type="journal article" date="2016" name="Nat. Commun.">
        <title>Thousands of microbial genomes shed light on interconnected biogeochemical processes in an aquifer system.</title>
        <authorList>
            <person name="Anantharaman K."/>
            <person name="Brown C.T."/>
            <person name="Hug L.A."/>
            <person name="Sharon I."/>
            <person name="Castelle C.J."/>
            <person name="Probst A.J."/>
            <person name="Thomas B.C."/>
            <person name="Singh A."/>
            <person name="Wilkins M.J."/>
            <person name="Karaoz U."/>
            <person name="Brodie E.L."/>
            <person name="Williams K.H."/>
            <person name="Hubbard S.S."/>
            <person name="Banfield J.F."/>
        </authorList>
    </citation>
    <scope>NUCLEOTIDE SEQUENCE [LARGE SCALE GENOMIC DNA]</scope>
</reference>
<dbReference type="Gene3D" id="3.40.1620.10">
    <property type="entry name" value="YefM-like domain"/>
    <property type="match status" value="1"/>
</dbReference>
<dbReference type="EMBL" id="MFYX01000152">
    <property type="protein sequence ID" value="OGK00189.1"/>
    <property type="molecule type" value="Genomic_DNA"/>
</dbReference>
<proteinExistence type="inferred from homology"/>
<gene>
    <name evidence="3" type="ORF">A2519_20470</name>
</gene>
<name>A0A1F7F0L1_UNCRA</name>
<evidence type="ECO:0000313" key="3">
    <source>
        <dbReference type="EMBL" id="OGK00189.1"/>
    </source>
</evidence>
<sequence length="80" mass="8777">MTTISATAARKELYHLLDEANESHTPILIEGKRGGAVLIAEEDWAAIEETLHLSSIPGMKESIKKGMAEPLSKCSKTLKW</sequence>
<evidence type="ECO:0000256" key="2">
    <source>
        <dbReference type="RuleBase" id="RU362080"/>
    </source>
</evidence>
<protein>
    <recommendedName>
        <fullName evidence="2">Antitoxin</fullName>
    </recommendedName>
</protein>
<organism evidence="3 4">
    <name type="scientific">Candidatus Raymondbacteria bacterium RIFOXYD12_FULL_49_13</name>
    <dbReference type="NCBI Taxonomy" id="1817890"/>
    <lineage>
        <taxon>Bacteria</taxon>
        <taxon>Raymondiibacteriota</taxon>
    </lineage>
</organism>
<dbReference type="SUPFAM" id="SSF143120">
    <property type="entry name" value="YefM-like"/>
    <property type="match status" value="1"/>
</dbReference>
<dbReference type="AlphaFoldDB" id="A0A1F7F0L1"/>
<comment type="similarity">
    <text evidence="1 2">Belongs to the phD/YefM antitoxin family.</text>
</comment>
<dbReference type="NCBIfam" id="TIGR01552">
    <property type="entry name" value="phd_fam"/>
    <property type="match status" value="1"/>
</dbReference>
<dbReference type="Pfam" id="PF02604">
    <property type="entry name" value="PhdYeFM_antitox"/>
    <property type="match status" value="1"/>
</dbReference>
<comment type="function">
    <text evidence="2">Antitoxin component of a type II toxin-antitoxin (TA) system.</text>
</comment>
<evidence type="ECO:0000313" key="4">
    <source>
        <dbReference type="Proteomes" id="UP000179243"/>
    </source>
</evidence>
<accession>A0A1F7F0L1</accession>
<evidence type="ECO:0000256" key="1">
    <source>
        <dbReference type="ARBA" id="ARBA00009981"/>
    </source>
</evidence>
<dbReference type="InterPro" id="IPR006442">
    <property type="entry name" value="Antitoxin_Phd/YefM"/>
</dbReference>
<comment type="caution">
    <text evidence="3">The sequence shown here is derived from an EMBL/GenBank/DDBJ whole genome shotgun (WGS) entry which is preliminary data.</text>
</comment>
<dbReference type="InterPro" id="IPR036165">
    <property type="entry name" value="YefM-like_sf"/>
</dbReference>